<dbReference type="PANTHER" id="PTHR21237">
    <property type="entry name" value="GRPE PROTEIN"/>
    <property type="match status" value="1"/>
</dbReference>
<dbReference type="InterPro" id="IPR000740">
    <property type="entry name" value="GrpE"/>
</dbReference>
<reference evidence="4 5" key="1">
    <citation type="journal article" date="2020" name="IScience">
        <title>Genome Sequencing of the Endangered Kingdonia uniflora (Circaeasteraceae, Ranunculales) Reveals Potential Mechanisms of Evolutionary Specialization.</title>
        <authorList>
            <person name="Sun Y."/>
            <person name="Deng T."/>
            <person name="Zhang A."/>
            <person name="Moore M.J."/>
            <person name="Landis J.B."/>
            <person name="Lin N."/>
            <person name="Zhang H."/>
            <person name="Zhang X."/>
            <person name="Huang J."/>
            <person name="Zhang X."/>
            <person name="Sun H."/>
            <person name="Wang H."/>
        </authorList>
    </citation>
    <scope>NUCLEOTIDE SEQUENCE [LARGE SCALE GENOMIC DNA]</scope>
    <source>
        <strain evidence="4">TB1705</strain>
        <tissue evidence="4">Leaf</tissue>
    </source>
</reference>
<dbReference type="GO" id="GO:0009507">
    <property type="term" value="C:chloroplast"/>
    <property type="evidence" value="ECO:0007669"/>
    <property type="project" value="TreeGrafter"/>
</dbReference>
<feature type="region of interest" description="Disordered" evidence="3">
    <location>
        <begin position="1"/>
        <end position="22"/>
    </location>
</feature>
<feature type="compositionally biased region" description="Acidic residues" evidence="3">
    <location>
        <begin position="8"/>
        <end position="19"/>
    </location>
</feature>
<dbReference type="InterPro" id="IPR013805">
    <property type="entry name" value="GrpE_CC"/>
</dbReference>
<dbReference type="OrthoDB" id="201635at2759"/>
<dbReference type="GO" id="GO:0000774">
    <property type="term" value="F:adenyl-nucleotide exchange factor activity"/>
    <property type="evidence" value="ECO:0007669"/>
    <property type="project" value="InterPro"/>
</dbReference>
<dbReference type="AlphaFoldDB" id="A0A7J7MAZ3"/>
<dbReference type="Proteomes" id="UP000541444">
    <property type="component" value="Unassembled WGS sequence"/>
</dbReference>
<dbReference type="GO" id="GO:0042803">
    <property type="term" value="F:protein homodimerization activity"/>
    <property type="evidence" value="ECO:0007669"/>
    <property type="project" value="InterPro"/>
</dbReference>
<proteinExistence type="inferred from homology"/>
<evidence type="ECO:0000256" key="1">
    <source>
        <dbReference type="ARBA" id="ARBA00009054"/>
    </source>
</evidence>
<gene>
    <name evidence="4" type="ORF">GIB67_010538</name>
</gene>
<comment type="similarity">
    <text evidence="1">Belongs to the GrpE family.</text>
</comment>
<evidence type="ECO:0000256" key="2">
    <source>
        <dbReference type="ARBA" id="ARBA00023186"/>
    </source>
</evidence>
<dbReference type="EMBL" id="JACGCM010001659">
    <property type="protein sequence ID" value="KAF6151964.1"/>
    <property type="molecule type" value="Genomic_DNA"/>
</dbReference>
<protein>
    <submittedName>
        <fullName evidence="4">Uncharacterized protein</fullName>
    </submittedName>
</protein>
<evidence type="ECO:0000313" key="4">
    <source>
        <dbReference type="EMBL" id="KAF6151964.1"/>
    </source>
</evidence>
<dbReference type="GO" id="GO:0006457">
    <property type="term" value="P:protein folding"/>
    <property type="evidence" value="ECO:0007669"/>
    <property type="project" value="InterPro"/>
</dbReference>
<dbReference type="Pfam" id="PF01025">
    <property type="entry name" value="GrpE"/>
    <property type="match status" value="1"/>
</dbReference>
<dbReference type="PANTHER" id="PTHR21237:SF27">
    <property type="entry name" value="GRPE PROTEIN HOMOLOG"/>
    <property type="match status" value="1"/>
</dbReference>
<comment type="caution">
    <text evidence="4">The sequence shown here is derived from an EMBL/GenBank/DDBJ whole genome shotgun (WGS) entry which is preliminary data.</text>
</comment>
<dbReference type="GO" id="GO:0051087">
    <property type="term" value="F:protein-folding chaperone binding"/>
    <property type="evidence" value="ECO:0007669"/>
    <property type="project" value="InterPro"/>
</dbReference>
<sequence length="176" mass="19849">MKKLREISDDEVPLEDLSDAEEKPVSPILASLHLYKDALTSNDESKISELEDFFQSIEDDKNSLSAKVATLFEELAVDSDHILRINFAFASFRATTEREQLSLVTNVKGEMVECLLSVLDSFERAKFEIKVETEGEEKINNSYQSIYKQFVEILALLGVVPPETVESTFDSLVSFS</sequence>
<dbReference type="SUPFAM" id="SSF58014">
    <property type="entry name" value="Coiled-coil domain of nucleotide exchange factor GrpE"/>
    <property type="match status" value="1"/>
</dbReference>
<name>A0A7J7MAZ3_9MAGN</name>
<evidence type="ECO:0000256" key="3">
    <source>
        <dbReference type="SAM" id="MobiDB-lite"/>
    </source>
</evidence>
<keyword evidence="2" id="KW-0143">Chaperone</keyword>
<organism evidence="4 5">
    <name type="scientific">Kingdonia uniflora</name>
    <dbReference type="NCBI Taxonomy" id="39325"/>
    <lineage>
        <taxon>Eukaryota</taxon>
        <taxon>Viridiplantae</taxon>
        <taxon>Streptophyta</taxon>
        <taxon>Embryophyta</taxon>
        <taxon>Tracheophyta</taxon>
        <taxon>Spermatophyta</taxon>
        <taxon>Magnoliopsida</taxon>
        <taxon>Ranunculales</taxon>
        <taxon>Circaeasteraceae</taxon>
        <taxon>Kingdonia</taxon>
    </lineage>
</organism>
<accession>A0A7J7MAZ3</accession>
<keyword evidence="5" id="KW-1185">Reference proteome</keyword>
<dbReference type="GO" id="GO:0051082">
    <property type="term" value="F:unfolded protein binding"/>
    <property type="evidence" value="ECO:0007669"/>
    <property type="project" value="TreeGrafter"/>
</dbReference>
<dbReference type="Gene3D" id="3.90.20.20">
    <property type="match status" value="1"/>
</dbReference>
<evidence type="ECO:0000313" key="5">
    <source>
        <dbReference type="Proteomes" id="UP000541444"/>
    </source>
</evidence>